<sequence length="318" mass="35736">MSCSETVASFFNIPVSPIQEIFDETLTEANIRLFIKRDDLLNSSVSGNKFRKLKYNCLKIKELGFPRLVTFGGAFSNHIYATAAVGKYVGIETIGIIRGERTQSLNTTLNFAEKCGMKLLFVSRSEFRDESLVLKQIEKEFGTVYFLPSGGSNTLALQGCREIVEEIHSQMLFRPDYFCTACGTGCTLAGIIAAADSEQHIIGFSALKGDFLKNDVQKMLDTQENICCKNWQINDNYCFGGYAKWKPELILFINDFKRKYSIALDPIYTGKMVFGIFDLAKKAFFRPNTTIVAVHTGGLQGIEGFNQVKLKNYNLRLE</sequence>
<evidence type="ECO:0000256" key="3">
    <source>
        <dbReference type="ARBA" id="ARBA00022898"/>
    </source>
</evidence>
<dbReference type="RefSeq" id="WP_017747717.1">
    <property type="nucleotide sequence ID" value="NZ_KQ976354.1"/>
</dbReference>
<name>A0A139XEX3_9CYAN</name>
<protein>
    <submittedName>
        <fullName evidence="7">1-aminocyclopropane-1-carboxylate deaminase</fullName>
    </submittedName>
</protein>
<dbReference type="GO" id="GO:0019148">
    <property type="term" value="F:D-cysteine desulfhydrase activity"/>
    <property type="evidence" value="ECO:0007669"/>
    <property type="project" value="TreeGrafter"/>
</dbReference>
<evidence type="ECO:0000313" key="8">
    <source>
        <dbReference type="Proteomes" id="UP000076925"/>
    </source>
</evidence>
<comment type="caution">
    <text evidence="7">The sequence shown here is derived from an EMBL/GenBank/DDBJ whole genome shotgun (WGS) entry which is preliminary data.</text>
</comment>
<dbReference type="Proteomes" id="UP000076925">
    <property type="component" value="Unassembled WGS sequence"/>
</dbReference>
<evidence type="ECO:0000259" key="6">
    <source>
        <dbReference type="Pfam" id="PF00291"/>
    </source>
</evidence>
<keyword evidence="3 5" id="KW-0663">Pyridoxal phosphate</keyword>
<feature type="modified residue" description="N6-(pyridoxal phosphate)lysine" evidence="5">
    <location>
        <position position="49"/>
    </location>
</feature>
<dbReference type="PIRSF" id="PIRSF006278">
    <property type="entry name" value="ACCD_DCysDesulf"/>
    <property type="match status" value="1"/>
</dbReference>
<dbReference type="PANTHER" id="PTHR43780">
    <property type="entry name" value="1-AMINOCYCLOPROPANE-1-CARBOXYLATE DEAMINASE-RELATED"/>
    <property type="match status" value="1"/>
</dbReference>
<evidence type="ECO:0000313" key="7">
    <source>
        <dbReference type="EMBL" id="KYC43221.1"/>
    </source>
</evidence>
<comment type="cofactor">
    <cofactor evidence="1">
        <name>pyridoxal 5'-phosphate</name>
        <dbReference type="ChEBI" id="CHEBI:597326"/>
    </cofactor>
</comment>
<dbReference type="EMBL" id="ANNX02000016">
    <property type="protein sequence ID" value="KYC43221.1"/>
    <property type="molecule type" value="Genomic_DNA"/>
</dbReference>
<dbReference type="SUPFAM" id="SSF53686">
    <property type="entry name" value="Tryptophan synthase beta subunit-like PLP-dependent enzymes"/>
    <property type="match status" value="1"/>
</dbReference>
<dbReference type="AlphaFoldDB" id="A0A139XEX3"/>
<gene>
    <name evidence="7" type="ORF">WA1_14090</name>
</gene>
<dbReference type="InterPro" id="IPR001926">
    <property type="entry name" value="TrpB-like_PALP"/>
</dbReference>
<dbReference type="PANTHER" id="PTHR43780:SF2">
    <property type="entry name" value="1-AMINOCYCLOPROPANE-1-CARBOXYLATE DEAMINASE-RELATED"/>
    <property type="match status" value="1"/>
</dbReference>
<evidence type="ECO:0000256" key="4">
    <source>
        <dbReference type="PIRSR" id="PIRSR006278-1"/>
    </source>
</evidence>
<evidence type="ECO:0000256" key="1">
    <source>
        <dbReference type="ARBA" id="ARBA00001933"/>
    </source>
</evidence>
<dbReference type="Gene3D" id="3.40.50.1100">
    <property type="match status" value="2"/>
</dbReference>
<organism evidence="7 8">
    <name type="scientific">Scytonema hofmannii PCC 7110</name>
    <dbReference type="NCBI Taxonomy" id="128403"/>
    <lineage>
        <taxon>Bacteria</taxon>
        <taxon>Bacillati</taxon>
        <taxon>Cyanobacteriota</taxon>
        <taxon>Cyanophyceae</taxon>
        <taxon>Nostocales</taxon>
        <taxon>Scytonemataceae</taxon>
        <taxon>Scytonema</taxon>
    </lineage>
</organism>
<dbReference type="InterPro" id="IPR036052">
    <property type="entry name" value="TrpB-like_PALP_sf"/>
</dbReference>
<dbReference type="InterPro" id="IPR027278">
    <property type="entry name" value="ACCD_DCysDesulf"/>
</dbReference>
<evidence type="ECO:0000256" key="5">
    <source>
        <dbReference type="PIRSR" id="PIRSR006278-2"/>
    </source>
</evidence>
<dbReference type="GO" id="GO:1901605">
    <property type="term" value="P:alpha-amino acid metabolic process"/>
    <property type="evidence" value="ECO:0007669"/>
    <property type="project" value="UniProtKB-ARBA"/>
</dbReference>
<accession>A0A139XEX3</accession>
<feature type="domain" description="Tryptophan synthase beta chain-like PALP" evidence="6">
    <location>
        <begin position="27"/>
        <end position="297"/>
    </location>
</feature>
<dbReference type="Pfam" id="PF00291">
    <property type="entry name" value="PALP"/>
    <property type="match status" value="1"/>
</dbReference>
<proteinExistence type="inferred from homology"/>
<dbReference type="OrthoDB" id="9801249at2"/>
<feature type="active site" description="Nucleophile" evidence="4">
    <location>
        <position position="76"/>
    </location>
</feature>
<keyword evidence="8" id="KW-1185">Reference proteome</keyword>
<reference evidence="7 8" key="1">
    <citation type="journal article" date="2013" name="Genome Biol. Evol.">
        <title>Genomes of Stigonematalean cyanobacteria (subsection V) and the evolution of oxygenic photosynthesis from prokaryotes to plastids.</title>
        <authorList>
            <person name="Dagan T."/>
            <person name="Roettger M."/>
            <person name="Stucken K."/>
            <person name="Landan G."/>
            <person name="Koch R."/>
            <person name="Major P."/>
            <person name="Gould S.B."/>
            <person name="Goremykin V.V."/>
            <person name="Rippka R."/>
            <person name="Tandeau de Marsac N."/>
            <person name="Gugger M."/>
            <person name="Lockhart P.J."/>
            <person name="Allen J.F."/>
            <person name="Brune I."/>
            <person name="Maus I."/>
            <person name="Puhler A."/>
            <person name="Martin W.F."/>
        </authorList>
    </citation>
    <scope>NUCLEOTIDE SEQUENCE [LARGE SCALE GENOMIC DNA]</scope>
    <source>
        <strain evidence="7 8">PCC 7110</strain>
    </source>
</reference>
<evidence type="ECO:0000256" key="2">
    <source>
        <dbReference type="ARBA" id="ARBA00008639"/>
    </source>
</evidence>
<dbReference type="STRING" id="128403.WA1_14090"/>
<comment type="similarity">
    <text evidence="2">Belongs to the ACC deaminase/D-cysteine desulfhydrase family.</text>
</comment>